<dbReference type="SUPFAM" id="SSF56112">
    <property type="entry name" value="Protein kinase-like (PK-like)"/>
    <property type="match status" value="1"/>
</dbReference>
<comment type="caution">
    <text evidence="3">The sequence shown here is derived from an EMBL/GenBank/DDBJ whole genome shotgun (WGS) entry which is preliminary data.</text>
</comment>
<dbReference type="SUPFAM" id="SSF53448">
    <property type="entry name" value="Nucleotide-diphospho-sugar transferases"/>
    <property type="match status" value="1"/>
</dbReference>
<dbReference type="Gene3D" id="3.90.1200.10">
    <property type="match status" value="1"/>
</dbReference>
<evidence type="ECO:0000313" key="4">
    <source>
        <dbReference type="Proteomes" id="UP000321899"/>
    </source>
</evidence>
<dbReference type="Pfam" id="PF01636">
    <property type="entry name" value="APH"/>
    <property type="match status" value="1"/>
</dbReference>
<organism evidence="3 4">
    <name type="scientific">Desulfobotulus mexicanus</name>
    <dbReference type="NCBI Taxonomy" id="2586642"/>
    <lineage>
        <taxon>Bacteria</taxon>
        <taxon>Pseudomonadati</taxon>
        <taxon>Thermodesulfobacteriota</taxon>
        <taxon>Desulfobacteria</taxon>
        <taxon>Desulfobacterales</taxon>
        <taxon>Desulfobacteraceae</taxon>
        <taxon>Desulfobotulus</taxon>
    </lineage>
</organism>
<dbReference type="Gene3D" id="3.30.200.20">
    <property type="entry name" value="Phosphorylase Kinase, domain 1"/>
    <property type="match status" value="1"/>
</dbReference>
<feature type="domain" description="Nucleotidyl transferase" evidence="1">
    <location>
        <begin position="3"/>
        <end position="227"/>
    </location>
</feature>
<name>A0A5S5MCI2_9BACT</name>
<feature type="domain" description="Aminoglycoside phosphotransferase" evidence="2">
    <location>
        <begin position="243"/>
        <end position="451"/>
    </location>
</feature>
<evidence type="ECO:0000313" key="3">
    <source>
        <dbReference type="EMBL" id="TYT73335.1"/>
    </source>
</evidence>
<keyword evidence="3" id="KW-0808">Transferase</keyword>
<dbReference type="InterPro" id="IPR029044">
    <property type="entry name" value="Nucleotide-diphossugar_trans"/>
</dbReference>
<dbReference type="Gene3D" id="3.90.550.10">
    <property type="entry name" value="Spore Coat Polysaccharide Biosynthesis Protein SpsA, Chain A"/>
    <property type="match status" value="1"/>
</dbReference>
<dbReference type="Proteomes" id="UP000321899">
    <property type="component" value="Unassembled WGS sequence"/>
</dbReference>
<dbReference type="InterPro" id="IPR011009">
    <property type="entry name" value="Kinase-like_dom_sf"/>
</dbReference>
<dbReference type="OrthoDB" id="9809275at2"/>
<dbReference type="InterPro" id="IPR005835">
    <property type="entry name" value="NTP_transferase_dom"/>
</dbReference>
<dbReference type="InterPro" id="IPR050486">
    <property type="entry name" value="Mannose-1P_guanyltransferase"/>
</dbReference>
<proteinExistence type="predicted"/>
<dbReference type="GO" id="GO:0016740">
    <property type="term" value="F:transferase activity"/>
    <property type="evidence" value="ECO:0007669"/>
    <property type="project" value="UniProtKB-KW"/>
</dbReference>
<dbReference type="InterPro" id="IPR002575">
    <property type="entry name" value="Aminoglycoside_PTrfase"/>
</dbReference>
<dbReference type="EMBL" id="VDMB01000034">
    <property type="protein sequence ID" value="TYT73335.1"/>
    <property type="molecule type" value="Genomic_DNA"/>
</dbReference>
<sequence length="570" mass="64002">MRAILLAAGRGIRLKPHTEHLPKPLFPSGGIPIIDRLIFQLAEQGMDAILINTHHLAELLENHILQKSWPIPVFCRREKKLLDTGGAIANMKDFFTNEPMLILNADIKTDMDFSALKAFHLKKQAMATLVLSASSDLNHVAVRGEHIAGFREDSVAPECRRMAFTGIQLLSPEALSFFDTGEIFSSIDAYRSMINAGKNPLAYTLPPSYTWSDLGTSERFSEAAMEDLLLSIRGGSAAYRKQALAGDGSDRKWWRIGWEDDKSCIIADHGIQGLSLPSEAMACASIAKHLASHIPVPKIFGRDIFAGLVAMEDLGDERLHDRILSWGAEKTLPFYEDILTLIPAMKKALSGFIPEMAFTFPAYNKNLILERECLYFQKAFLEDLLGLKTLPEGLTCAFHHLAEKTLVYGCTGLIHRDLQSRNIMIHNEKIRIIDFQGAMQGPLQYDLAALLIDPYAGLPCDTQENLLEKCTYLMEKEGCHPKNFRTGYRYAALCRNLQILGAFSFLWKRKNKSFFKDYISPALKSLLAQKALEEPELKPIREASKMAEFRWNSMHQTFAVTPAQTGSLYF</sequence>
<evidence type="ECO:0000259" key="2">
    <source>
        <dbReference type="Pfam" id="PF01636"/>
    </source>
</evidence>
<keyword evidence="4" id="KW-1185">Reference proteome</keyword>
<accession>A0A5S5MCI2</accession>
<dbReference type="Pfam" id="PF00483">
    <property type="entry name" value="NTP_transferase"/>
    <property type="match status" value="1"/>
</dbReference>
<gene>
    <name evidence="3" type="ORF">FIM25_15590</name>
</gene>
<evidence type="ECO:0000259" key="1">
    <source>
        <dbReference type="Pfam" id="PF00483"/>
    </source>
</evidence>
<dbReference type="PANTHER" id="PTHR22572">
    <property type="entry name" value="SUGAR-1-PHOSPHATE GUANYL TRANSFERASE"/>
    <property type="match status" value="1"/>
</dbReference>
<protein>
    <submittedName>
        <fullName evidence="3">Phosphotransferase</fullName>
    </submittedName>
</protein>
<dbReference type="RefSeq" id="WP_139450786.1">
    <property type="nucleotide sequence ID" value="NZ_VDMB01000034.1"/>
</dbReference>
<dbReference type="AlphaFoldDB" id="A0A5S5MCI2"/>
<reference evidence="3 4" key="1">
    <citation type="submission" date="2019-06" db="EMBL/GenBank/DDBJ databases">
        <title>Desulfobotulus mexicanus sp. nov., a novel sulfate-reducing bacterium isolated from the sediment of an alkaline crater lake in Mexico.</title>
        <authorList>
            <person name="Hirschler-Rea A."/>
        </authorList>
    </citation>
    <scope>NUCLEOTIDE SEQUENCE [LARGE SCALE GENOMIC DNA]</scope>
    <source>
        <strain evidence="3 4">PAR22N</strain>
    </source>
</reference>